<accession>A9URY7</accession>
<dbReference type="InterPro" id="IPR003591">
    <property type="entry name" value="Leu-rich_rpt_typical-subtyp"/>
</dbReference>
<keyword evidence="3" id="KW-0175">Coiled coil</keyword>
<evidence type="ECO:0000256" key="3">
    <source>
        <dbReference type="SAM" id="Coils"/>
    </source>
</evidence>
<dbReference type="eggNOG" id="KOG0531">
    <property type="taxonomic scope" value="Eukaryota"/>
</dbReference>
<feature type="coiled-coil region" evidence="3">
    <location>
        <begin position="439"/>
        <end position="483"/>
    </location>
</feature>
<dbReference type="Gene3D" id="3.80.10.10">
    <property type="entry name" value="Ribonuclease Inhibitor"/>
    <property type="match status" value="2"/>
</dbReference>
<dbReference type="Proteomes" id="UP000001357">
    <property type="component" value="Unassembled WGS sequence"/>
</dbReference>
<feature type="compositionally biased region" description="Low complexity" evidence="4">
    <location>
        <begin position="270"/>
        <end position="288"/>
    </location>
</feature>
<evidence type="ECO:0000313" key="5">
    <source>
        <dbReference type="EMBL" id="EDQ92008.1"/>
    </source>
</evidence>
<dbReference type="SMART" id="SM00365">
    <property type="entry name" value="LRR_SD22"/>
    <property type="match status" value="2"/>
</dbReference>
<evidence type="ECO:0000256" key="1">
    <source>
        <dbReference type="ARBA" id="ARBA00022614"/>
    </source>
</evidence>
<dbReference type="FunCoup" id="A9URY7">
    <property type="interactions" value="97"/>
</dbReference>
<feature type="region of interest" description="Disordered" evidence="4">
    <location>
        <begin position="253"/>
        <end position="288"/>
    </location>
</feature>
<evidence type="ECO:0000313" key="6">
    <source>
        <dbReference type="Proteomes" id="UP000001357"/>
    </source>
</evidence>
<gene>
    <name evidence="5" type="ORF">MONBRDRAFT_22748</name>
</gene>
<sequence>MSADLSGRQLRSLQGVPDLDALVDSIPTRELRLSNNLLVDLSSLELTLQHVTTLDLRHNRLRSLQGIAHLPNVVDLNLAHNQLRSLAGVERLPRLRQLNASYNALRSLHSLASAGAACPELSSLCLHNNHIQPLADLGWLAGLIALRKLRLRDRPDRQLQLQTHGNTVCDQLNYASTIIATPEMGSPIFSATRLQRRDKLYRHPLPTVKQVRFACGGMRANFTATLDAEQPVTRTRKRQHHQLPCLLTSLPAFRPGLERDDEGNASDDQTTSPPVLLSRSPTLLPTPNAAAPVTKGEFWRLRAAHDSVEQLLGKELAAERQRRHDAETAMQDIKAQLQHEQHRSSSTHSRHAQAVATIKRLEQSLTAASLRIDELTAARSQLRDQCHRGEDRVEKLLLQLESQQRQQREEAAARHTMSEKLLAVKEEMQELKMSQVDRIKGLEIELSAAVQEADRCKRAERAARRQVSQLQELLAEKETANRTNKENLVRLDGPEVELKLQRIEADARDRELGLERQWRERVDFEKERYRQLEQEFQAALQYEGSRHHELETAYRDEMHRAHQLQSELSVYQAKVDEAADVTMQLTRLVEEQRAKLHQQQHDLDEATQSLGRCTQEMQRHREVEAVAVGKADELARQARQLQTKLTAQESIIHGLREERNLWSKELAEQGASLSANRGKLESQLQAALDAAEAIKAERGRLDEALRIKTKVAEDQSETIKNLRVAVAEKERVIDRLRDDLKEQEAEWKDRLSKERDMYETINGELQTAQAKKSDLKAAFSDLKKEYDLALLDNERLRTPALNSRPWNIELAACTSYPKCVCISIYNRPFYFVTGQEHETQLANLNNDITELQRVLDAERTEHAEVKTSLMDQLRQSRLKQEQLNAALQDAGTELQEAERSLTSLQQELTALQAERDRAQRNADLKLARMKQLMAELANEG</sequence>
<dbReference type="PANTHER" id="PTHR24366">
    <property type="entry name" value="IG(IMMUNOGLOBULIN) AND LRR(LEUCINE RICH REPEAT) DOMAINS"/>
    <property type="match status" value="1"/>
</dbReference>
<organism evidence="5 6">
    <name type="scientific">Monosiga brevicollis</name>
    <name type="common">Choanoflagellate</name>
    <dbReference type="NCBI Taxonomy" id="81824"/>
    <lineage>
        <taxon>Eukaryota</taxon>
        <taxon>Choanoflagellata</taxon>
        <taxon>Craspedida</taxon>
        <taxon>Salpingoecidae</taxon>
        <taxon>Monosiga</taxon>
    </lineage>
</organism>
<protein>
    <submittedName>
        <fullName evidence="5">Uncharacterized protein</fullName>
    </submittedName>
</protein>
<dbReference type="Pfam" id="PF13855">
    <property type="entry name" value="LRR_8"/>
    <property type="match status" value="1"/>
</dbReference>
<keyword evidence="1" id="KW-0433">Leucine-rich repeat</keyword>
<dbReference type="PROSITE" id="PS51450">
    <property type="entry name" value="LRR"/>
    <property type="match status" value="3"/>
</dbReference>
<dbReference type="InterPro" id="IPR001611">
    <property type="entry name" value="Leu-rich_rpt"/>
</dbReference>
<reference evidence="5 6" key="1">
    <citation type="journal article" date="2008" name="Nature">
        <title>The genome of the choanoflagellate Monosiga brevicollis and the origin of metazoans.</title>
        <authorList>
            <consortium name="JGI Sequencing"/>
            <person name="King N."/>
            <person name="Westbrook M.J."/>
            <person name="Young S.L."/>
            <person name="Kuo A."/>
            <person name="Abedin M."/>
            <person name="Chapman J."/>
            <person name="Fairclough S."/>
            <person name="Hellsten U."/>
            <person name="Isogai Y."/>
            <person name="Letunic I."/>
            <person name="Marr M."/>
            <person name="Pincus D."/>
            <person name="Putnam N."/>
            <person name="Rokas A."/>
            <person name="Wright K.J."/>
            <person name="Zuzow R."/>
            <person name="Dirks W."/>
            <person name="Good M."/>
            <person name="Goodstein D."/>
            <person name="Lemons D."/>
            <person name="Li W."/>
            <person name="Lyons J.B."/>
            <person name="Morris A."/>
            <person name="Nichols S."/>
            <person name="Richter D.J."/>
            <person name="Salamov A."/>
            <person name="Bork P."/>
            <person name="Lim W.A."/>
            <person name="Manning G."/>
            <person name="Miller W.T."/>
            <person name="McGinnis W."/>
            <person name="Shapiro H."/>
            <person name="Tjian R."/>
            <person name="Grigoriev I.V."/>
            <person name="Rokhsar D."/>
        </authorList>
    </citation>
    <scope>NUCLEOTIDE SEQUENCE [LARGE SCALE GENOMIC DNA]</scope>
    <source>
        <strain evidence="6">MX1 / ATCC 50154</strain>
    </source>
</reference>
<dbReference type="SMART" id="SM00369">
    <property type="entry name" value="LRR_TYP"/>
    <property type="match status" value="3"/>
</dbReference>
<dbReference type="RefSeq" id="XP_001743294.1">
    <property type="nucleotide sequence ID" value="XM_001743242.1"/>
</dbReference>
<dbReference type="STRING" id="81824.A9URY7"/>
<dbReference type="InParanoid" id="A9URY7"/>
<dbReference type="OMA" id="TQTIKHH"/>
<dbReference type="PANTHER" id="PTHR24366:SF96">
    <property type="entry name" value="LEUCINE RICH REPEAT CONTAINING 53"/>
    <property type="match status" value="1"/>
</dbReference>
<dbReference type="GeneID" id="5888423"/>
<proteinExistence type="predicted"/>
<dbReference type="InterPro" id="IPR032675">
    <property type="entry name" value="LRR_dom_sf"/>
</dbReference>
<dbReference type="AlphaFoldDB" id="A9URY7"/>
<evidence type="ECO:0000256" key="2">
    <source>
        <dbReference type="ARBA" id="ARBA00022737"/>
    </source>
</evidence>
<feature type="coiled-coil region" evidence="3">
    <location>
        <begin position="316"/>
        <end position="410"/>
    </location>
</feature>
<dbReference type="GO" id="GO:0005737">
    <property type="term" value="C:cytoplasm"/>
    <property type="evidence" value="ECO:0000318"/>
    <property type="project" value="GO_Central"/>
</dbReference>
<name>A9URY7_MONBE</name>
<keyword evidence="2" id="KW-0677">Repeat</keyword>
<dbReference type="KEGG" id="mbr:MONBRDRAFT_22748"/>
<feature type="coiled-coil region" evidence="3">
    <location>
        <begin position="561"/>
        <end position="785"/>
    </location>
</feature>
<dbReference type="SUPFAM" id="SSF52075">
    <property type="entry name" value="Outer arm dynein light chain 1"/>
    <property type="match status" value="1"/>
</dbReference>
<feature type="coiled-coil region" evidence="3">
    <location>
        <begin position="834"/>
        <end position="939"/>
    </location>
</feature>
<keyword evidence="6" id="KW-1185">Reference proteome</keyword>
<evidence type="ECO:0000256" key="4">
    <source>
        <dbReference type="SAM" id="MobiDB-lite"/>
    </source>
</evidence>
<dbReference type="EMBL" id="CH991544">
    <property type="protein sequence ID" value="EDQ92008.1"/>
    <property type="molecule type" value="Genomic_DNA"/>
</dbReference>